<dbReference type="RefSeq" id="WP_230729394.1">
    <property type="nucleotide sequence ID" value="NZ_JAJNDB010000001.1"/>
</dbReference>
<dbReference type="Gene3D" id="3.20.20.140">
    <property type="entry name" value="Metal-dependent hydrolases"/>
    <property type="match status" value="1"/>
</dbReference>
<dbReference type="InterPro" id="IPR032466">
    <property type="entry name" value="Metal_Hydrolase"/>
</dbReference>
<keyword evidence="1" id="KW-0456">Lyase</keyword>
<reference evidence="3 4" key="1">
    <citation type="submission" date="2021-11" db="EMBL/GenBank/DDBJ databases">
        <title>Draft genome sequence of Actinomycetospora sp. SF1 isolated from the rhizosphere soil.</title>
        <authorList>
            <person name="Duangmal K."/>
            <person name="Chantavorakit T."/>
        </authorList>
    </citation>
    <scope>NUCLEOTIDE SEQUENCE [LARGE SCALE GENOMIC DNA]</scope>
    <source>
        <strain evidence="3 4">TBRC 5722</strain>
    </source>
</reference>
<evidence type="ECO:0000313" key="3">
    <source>
        <dbReference type="EMBL" id="MCD2191805.1"/>
    </source>
</evidence>
<dbReference type="PANTHER" id="PTHR21240:SF28">
    <property type="entry name" value="ISO-OROTATE DECARBOXYLASE (EUROFUNG)"/>
    <property type="match status" value="1"/>
</dbReference>
<feature type="domain" description="Amidohydrolase-related" evidence="2">
    <location>
        <begin position="7"/>
        <end position="312"/>
    </location>
</feature>
<sequence>MTGTGRIDVHQHLLPRDYVAALERHGIAEAGGRALPEWSPESAVAMMDQHRIATGVLSLSTPGTHLGDPVEARELTARLNDAHAELVKDRPERFGMFASVPLPDVDAALEAIAHADDDLHADGVVLLANHQGTYLGEPAFDPVMAELDRRNLVVFIHPAELPAAPVEGIPPFAADFLLDTTRAAYLLVRNGVVARHPNLRMILSHAGGFVPYAAHRMAVGMAGDTGRSPRDTLEDFRGFYYDTALSGSSSALPSLLAFARPERILYGSDWPFAPASAVSYFTGGLDEHLAHTPFGQSIGAAIGHDNAAALFPRLGRQPRATVDRSRIAEIKDALRSRIVRTAVGLVDPTRQ</sequence>
<dbReference type="Pfam" id="PF04909">
    <property type="entry name" value="Amidohydro_2"/>
    <property type="match status" value="1"/>
</dbReference>
<dbReference type="SUPFAM" id="SSF51556">
    <property type="entry name" value="Metallo-dependent hydrolases"/>
    <property type="match status" value="1"/>
</dbReference>
<name>A0ABS8P0N7_9PSEU</name>
<dbReference type="PANTHER" id="PTHR21240">
    <property type="entry name" value="2-AMINO-3-CARBOXYLMUCONATE-6-SEMIALDEHYDE DECARBOXYLASE"/>
    <property type="match status" value="1"/>
</dbReference>
<proteinExistence type="predicted"/>
<dbReference type="InterPro" id="IPR032465">
    <property type="entry name" value="ACMSD"/>
</dbReference>
<evidence type="ECO:0000259" key="2">
    <source>
        <dbReference type="Pfam" id="PF04909"/>
    </source>
</evidence>
<dbReference type="InterPro" id="IPR006680">
    <property type="entry name" value="Amidohydro-rel"/>
</dbReference>
<accession>A0ABS8P0N7</accession>
<comment type="caution">
    <text evidence="3">The sequence shown here is derived from an EMBL/GenBank/DDBJ whole genome shotgun (WGS) entry which is preliminary data.</text>
</comment>
<dbReference type="Proteomes" id="UP001199469">
    <property type="component" value="Unassembled WGS sequence"/>
</dbReference>
<gene>
    <name evidence="3" type="ORF">LQ327_00165</name>
</gene>
<organism evidence="3 4">
    <name type="scientific">Actinomycetospora endophytica</name>
    <dbReference type="NCBI Taxonomy" id="2291215"/>
    <lineage>
        <taxon>Bacteria</taxon>
        <taxon>Bacillati</taxon>
        <taxon>Actinomycetota</taxon>
        <taxon>Actinomycetes</taxon>
        <taxon>Pseudonocardiales</taxon>
        <taxon>Pseudonocardiaceae</taxon>
        <taxon>Actinomycetospora</taxon>
    </lineage>
</organism>
<evidence type="ECO:0000313" key="4">
    <source>
        <dbReference type="Proteomes" id="UP001199469"/>
    </source>
</evidence>
<evidence type="ECO:0000256" key="1">
    <source>
        <dbReference type="ARBA" id="ARBA00023239"/>
    </source>
</evidence>
<dbReference type="EMBL" id="JAJNDB010000001">
    <property type="protein sequence ID" value="MCD2191805.1"/>
    <property type="molecule type" value="Genomic_DNA"/>
</dbReference>
<protein>
    <submittedName>
        <fullName evidence="3">Amidohydrolase</fullName>
    </submittedName>
</protein>
<keyword evidence="4" id="KW-1185">Reference proteome</keyword>